<evidence type="ECO:0000256" key="10">
    <source>
        <dbReference type="ARBA" id="ARBA00023145"/>
    </source>
</evidence>
<gene>
    <name evidence="15" type="ORF">ODALV1_LOCUS3094</name>
</gene>
<evidence type="ECO:0000259" key="14">
    <source>
        <dbReference type="SMART" id="SM00235"/>
    </source>
</evidence>
<evidence type="ECO:0000256" key="2">
    <source>
        <dbReference type="ARBA" id="ARBA00010370"/>
    </source>
</evidence>
<comment type="caution">
    <text evidence="15">The sequence shown here is derived from an EMBL/GenBank/DDBJ whole genome shotgun (WGS) entry which is preliminary data.</text>
</comment>
<dbReference type="InterPro" id="IPR001818">
    <property type="entry name" value="Pept_M10_metallopeptidase"/>
</dbReference>
<dbReference type="SMART" id="SM00120">
    <property type="entry name" value="HX"/>
    <property type="match status" value="4"/>
</dbReference>
<dbReference type="PANTHER" id="PTHR10201:SF291">
    <property type="entry name" value="MATRIX METALLOPROTEINASE 1, ISOFORM C-RELATED"/>
    <property type="match status" value="1"/>
</dbReference>
<feature type="signal peptide" evidence="13">
    <location>
        <begin position="1"/>
        <end position="23"/>
    </location>
</feature>
<dbReference type="CDD" id="cd04278">
    <property type="entry name" value="ZnMc_MMP"/>
    <property type="match status" value="1"/>
</dbReference>
<keyword evidence="5 13" id="KW-0732">Signal</keyword>
<keyword evidence="7" id="KW-0378">Hydrolase</keyword>
<dbReference type="InterPro" id="IPR021190">
    <property type="entry name" value="Pept_M10A"/>
</dbReference>
<dbReference type="PIRSF" id="PIRSF001191">
    <property type="entry name" value="Peptidase_M10A_matrix"/>
    <property type="match status" value="1"/>
</dbReference>
<evidence type="ECO:0000256" key="7">
    <source>
        <dbReference type="ARBA" id="ARBA00022801"/>
    </source>
</evidence>
<feature type="repeat" description="Hemopexin" evidence="11">
    <location>
        <begin position="431"/>
        <end position="480"/>
    </location>
</feature>
<dbReference type="InterPro" id="IPR036365">
    <property type="entry name" value="PGBD-like_sf"/>
</dbReference>
<dbReference type="PROSITE" id="PS51642">
    <property type="entry name" value="HEMOPEXIN_2"/>
    <property type="match status" value="3"/>
</dbReference>
<evidence type="ECO:0000256" key="4">
    <source>
        <dbReference type="ARBA" id="ARBA00022723"/>
    </source>
</evidence>
<comment type="similarity">
    <text evidence="2">Belongs to the peptidase M10A family.</text>
</comment>
<dbReference type="PANTHER" id="PTHR10201">
    <property type="entry name" value="MATRIX METALLOPROTEINASE"/>
    <property type="match status" value="1"/>
</dbReference>
<dbReference type="Proteomes" id="UP001642540">
    <property type="component" value="Unassembled WGS sequence"/>
</dbReference>
<dbReference type="InterPro" id="IPR033739">
    <property type="entry name" value="M10A_MMP"/>
</dbReference>
<organism evidence="15 16">
    <name type="scientific">Orchesella dallaii</name>
    <dbReference type="NCBI Taxonomy" id="48710"/>
    <lineage>
        <taxon>Eukaryota</taxon>
        <taxon>Metazoa</taxon>
        <taxon>Ecdysozoa</taxon>
        <taxon>Arthropoda</taxon>
        <taxon>Hexapoda</taxon>
        <taxon>Collembola</taxon>
        <taxon>Entomobryomorpha</taxon>
        <taxon>Entomobryoidea</taxon>
        <taxon>Orchesellidae</taxon>
        <taxon>Orchesellinae</taxon>
        <taxon>Orchesella</taxon>
    </lineage>
</organism>
<dbReference type="SUPFAM" id="SSF47090">
    <property type="entry name" value="PGBD-like"/>
    <property type="match status" value="1"/>
</dbReference>
<protein>
    <recommendedName>
        <fullName evidence="14">Peptidase metallopeptidase domain-containing protein</fullName>
    </recommendedName>
</protein>
<keyword evidence="10" id="KW-0865">Zymogen</keyword>
<keyword evidence="6" id="KW-0677">Repeat</keyword>
<evidence type="ECO:0000256" key="5">
    <source>
        <dbReference type="ARBA" id="ARBA00022729"/>
    </source>
</evidence>
<evidence type="ECO:0000313" key="15">
    <source>
        <dbReference type="EMBL" id="CAL8075171.1"/>
    </source>
</evidence>
<evidence type="ECO:0000256" key="3">
    <source>
        <dbReference type="ARBA" id="ARBA00022670"/>
    </source>
</evidence>
<dbReference type="InterPro" id="IPR018487">
    <property type="entry name" value="Hemopexin-like_repeat"/>
</dbReference>
<keyword evidence="16" id="KW-1185">Reference proteome</keyword>
<name>A0ABP1PVF9_9HEXA</name>
<evidence type="ECO:0000256" key="9">
    <source>
        <dbReference type="ARBA" id="ARBA00023049"/>
    </source>
</evidence>
<dbReference type="Gene3D" id="2.110.10.10">
    <property type="entry name" value="Hemopexin-like domain"/>
    <property type="match status" value="2"/>
</dbReference>
<sequence length="574" mass="65314">MKFSKSVAFVVISLYCFWASTHAQQLTYARVSTLQDAIQYLVKFGYLKDLNEVASLLTSTINRDLLSPQNPAVTALRVALSAFQQYARLPVTGKFDEPTKTKMNSPRCGNKDLVQVPDISALIRNKRYAVSGVNWQKIRLTYRISRFSESGFHPTTTMREVDKAFQVWANHTNLEFIRLDNGDDVDIELKFARLAHGDVEPFDGRGITLAHAFPPGQGVGGDIHFDDDEDWTSQVYSGTNFFHVMVHELGHALGLRHSDIEEAVMYAFARSFNPSFRLHEDDIEGIQSLYGEKGKLPERWDSSTMYPIITNVTSPPETPSTARPPRPQDDSKPDLCADSKLDAITALQDGRIYAFKGAYAFLIDPTGKGIMSSYTEKISYVFYGLPGHLDAAATYKGKTYFFKGDQYWRYNNRKIDGDFPKKITEGFPGIPNDLDAAFTWSGDENVYFFKEDKYWGFNEEEFPPVASNYPLPISQWFGLPSKEIDAAFRSPNQGPTYFFKEGNYWLFDDENFQVAEADPPYPRSTRVMWLGCTSYRPGEGELREGWIRRTLKKITSAIKGHFDYKIQFIKSLFS</sequence>
<proteinExistence type="inferred from homology"/>
<dbReference type="PRINTS" id="PR00138">
    <property type="entry name" value="MATRIXIN"/>
</dbReference>
<dbReference type="InterPro" id="IPR006026">
    <property type="entry name" value="Peptidase_Metallo"/>
</dbReference>
<evidence type="ECO:0000256" key="12">
    <source>
        <dbReference type="SAM" id="MobiDB-lite"/>
    </source>
</evidence>
<dbReference type="SUPFAM" id="SSF50923">
    <property type="entry name" value="Hemopexin-like domain"/>
    <property type="match status" value="1"/>
</dbReference>
<feature type="domain" description="Peptidase metallopeptidase" evidence="14">
    <location>
        <begin position="131"/>
        <end position="292"/>
    </location>
</feature>
<evidence type="ECO:0000313" key="16">
    <source>
        <dbReference type="Proteomes" id="UP001642540"/>
    </source>
</evidence>
<keyword evidence="3" id="KW-0645">Protease</keyword>
<accession>A0ABP1PVF9</accession>
<dbReference type="CDD" id="cd00094">
    <property type="entry name" value="HX"/>
    <property type="match status" value="1"/>
</dbReference>
<feature type="chain" id="PRO_5045076749" description="Peptidase metallopeptidase domain-containing protein" evidence="13">
    <location>
        <begin position="24"/>
        <end position="574"/>
    </location>
</feature>
<feature type="repeat" description="Hemopexin" evidence="11">
    <location>
        <begin position="386"/>
        <end position="430"/>
    </location>
</feature>
<keyword evidence="4" id="KW-0479">Metal-binding</keyword>
<dbReference type="InterPro" id="IPR024079">
    <property type="entry name" value="MetalloPept_cat_dom_sf"/>
</dbReference>
<dbReference type="Pfam" id="PF00045">
    <property type="entry name" value="Hemopexin"/>
    <property type="match status" value="3"/>
</dbReference>
<reference evidence="15 16" key="1">
    <citation type="submission" date="2024-08" db="EMBL/GenBank/DDBJ databases">
        <authorList>
            <person name="Cucini C."/>
            <person name="Frati F."/>
        </authorList>
    </citation>
    <scope>NUCLEOTIDE SEQUENCE [LARGE SCALE GENOMIC DNA]</scope>
</reference>
<evidence type="ECO:0000256" key="1">
    <source>
        <dbReference type="ARBA" id="ARBA00001947"/>
    </source>
</evidence>
<evidence type="ECO:0000256" key="6">
    <source>
        <dbReference type="ARBA" id="ARBA00022737"/>
    </source>
</evidence>
<keyword evidence="8" id="KW-0862">Zinc</keyword>
<dbReference type="InterPro" id="IPR036375">
    <property type="entry name" value="Hemopexin-like_dom_sf"/>
</dbReference>
<dbReference type="EMBL" id="CAXLJM020000007">
    <property type="protein sequence ID" value="CAL8075171.1"/>
    <property type="molecule type" value="Genomic_DNA"/>
</dbReference>
<dbReference type="InterPro" id="IPR000585">
    <property type="entry name" value="Hemopexin-like_dom"/>
</dbReference>
<feature type="repeat" description="Hemopexin" evidence="11">
    <location>
        <begin position="481"/>
        <end position="532"/>
    </location>
</feature>
<keyword evidence="9" id="KW-0482">Metalloprotease</keyword>
<feature type="compositionally biased region" description="Pro residues" evidence="12">
    <location>
        <begin position="316"/>
        <end position="325"/>
    </location>
</feature>
<evidence type="ECO:0000256" key="13">
    <source>
        <dbReference type="SAM" id="SignalP"/>
    </source>
</evidence>
<feature type="region of interest" description="Disordered" evidence="12">
    <location>
        <begin position="311"/>
        <end position="334"/>
    </location>
</feature>
<evidence type="ECO:0000256" key="11">
    <source>
        <dbReference type="PROSITE-ProRule" id="PRU01011"/>
    </source>
</evidence>
<evidence type="ECO:0000256" key="8">
    <source>
        <dbReference type="ARBA" id="ARBA00022833"/>
    </source>
</evidence>
<dbReference type="SMART" id="SM00235">
    <property type="entry name" value="ZnMc"/>
    <property type="match status" value="1"/>
</dbReference>
<dbReference type="Pfam" id="PF00413">
    <property type="entry name" value="Peptidase_M10"/>
    <property type="match status" value="1"/>
</dbReference>
<dbReference type="Gene3D" id="3.40.390.10">
    <property type="entry name" value="Collagenase (Catalytic Domain)"/>
    <property type="match status" value="1"/>
</dbReference>
<comment type="cofactor">
    <cofactor evidence="1">
        <name>Zn(2+)</name>
        <dbReference type="ChEBI" id="CHEBI:29105"/>
    </cofactor>
</comment>
<dbReference type="SUPFAM" id="SSF55486">
    <property type="entry name" value="Metalloproteases ('zincins'), catalytic domain"/>
    <property type="match status" value="1"/>
</dbReference>